<evidence type="ECO:0000256" key="1">
    <source>
        <dbReference type="ARBA" id="ARBA00023157"/>
    </source>
</evidence>
<dbReference type="Gene3D" id="3.40.30.10">
    <property type="entry name" value="Glutaredoxin"/>
    <property type="match status" value="1"/>
</dbReference>
<dbReference type="PRINTS" id="PR00421">
    <property type="entry name" value="THIOREDOXIN"/>
</dbReference>
<accession>A0A542ZAB7</accession>
<dbReference type="PROSITE" id="PS51352">
    <property type="entry name" value="THIOREDOXIN_2"/>
    <property type="match status" value="1"/>
</dbReference>
<dbReference type="GO" id="GO:0015035">
    <property type="term" value="F:protein-disulfide reductase activity"/>
    <property type="evidence" value="ECO:0007669"/>
    <property type="project" value="TreeGrafter"/>
</dbReference>
<dbReference type="EMBL" id="VFOS01000005">
    <property type="protein sequence ID" value="TQL57180.1"/>
    <property type="molecule type" value="Genomic_DNA"/>
</dbReference>
<dbReference type="CDD" id="cd02947">
    <property type="entry name" value="TRX_family"/>
    <property type="match status" value="1"/>
</dbReference>
<dbReference type="GO" id="GO:0005829">
    <property type="term" value="C:cytosol"/>
    <property type="evidence" value="ECO:0007669"/>
    <property type="project" value="TreeGrafter"/>
</dbReference>
<dbReference type="PANTHER" id="PTHR45663:SF40">
    <property type="entry name" value="THIOREDOXIN 2"/>
    <property type="match status" value="1"/>
</dbReference>
<feature type="domain" description="Thioredoxin" evidence="2">
    <location>
        <begin position="1"/>
        <end position="105"/>
    </location>
</feature>
<dbReference type="OrthoDB" id="9790390at2"/>
<proteinExistence type="predicted"/>
<evidence type="ECO:0000259" key="2">
    <source>
        <dbReference type="PROSITE" id="PS51352"/>
    </source>
</evidence>
<gene>
    <name evidence="3" type="ORF">FB461_2301</name>
</gene>
<keyword evidence="4" id="KW-1185">Reference proteome</keyword>
<evidence type="ECO:0000313" key="4">
    <source>
        <dbReference type="Proteomes" id="UP000315389"/>
    </source>
</evidence>
<dbReference type="InterPro" id="IPR013766">
    <property type="entry name" value="Thioredoxin_domain"/>
</dbReference>
<dbReference type="SUPFAM" id="SSF52833">
    <property type="entry name" value="Thioredoxin-like"/>
    <property type="match status" value="1"/>
</dbReference>
<protein>
    <submittedName>
        <fullName evidence="3">Thioredoxin</fullName>
    </submittedName>
</protein>
<name>A0A542ZAB7_RARFA</name>
<comment type="caution">
    <text evidence="3">The sequence shown here is derived from an EMBL/GenBank/DDBJ whole genome shotgun (WGS) entry which is preliminary data.</text>
</comment>
<dbReference type="AlphaFoldDB" id="A0A542ZAB7"/>
<dbReference type="PROSITE" id="PS00194">
    <property type="entry name" value="THIOREDOXIN_1"/>
    <property type="match status" value="1"/>
</dbReference>
<dbReference type="PANTHER" id="PTHR45663">
    <property type="entry name" value="GEO12009P1"/>
    <property type="match status" value="1"/>
</dbReference>
<dbReference type="RefSeq" id="WP_142122170.1">
    <property type="nucleotide sequence ID" value="NZ_BAAASV010000002.1"/>
</dbReference>
<reference evidence="3 4" key="1">
    <citation type="submission" date="2019-06" db="EMBL/GenBank/DDBJ databases">
        <title>Sequencing the genomes of 1000 actinobacteria strains.</title>
        <authorList>
            <person name="Klenk H.-P."/>
        </authorList>
    </citation>
    <scope>NUCLEOTIDE SEQUENCE [LARGE SCALE GENOMIC DNA]</scope>
    <source>
        <strain evidence="3 4">DSM 4813</strain>
    </source>
</reference>
<dbReference type="InterPro" id="IPR017937">
    <property type="entry name" value="Thioredoxin_CS"/>
</dbReference>
<evidence type="ECO:0000313" key="3">
    <source>
        <dbReference type="EMBL" id="TQL57180.1"/>
    </source>
</evidence>
<dbReference type="Pfam" id="PF00085">
    <property type="entry name" value="Thioredoxin"/>
    <property type="match status" value="1"/>
</dbReference>
<dbReference type="Proteomes" id="UP000315389">
    <property type="component" value="Unassembled WGS sequence"/>
</dbReference>
<keyword evidence="1" id="KW-1015">Disulfide bond</keyword>
<sequence length="132" mass="14133">MATIEITAGNARDVILGNRIVILDFWADWCAPCRQFAPTFEDASEQHPAIVFGKVDTEAERALAADFGITGIPTLIAFRDGIGVYHEAGALPASALESLLDRVETLDMDEVRARLAEDTPSQTGSAPTGSDQ</sequence>
<dbReference type="InterPro" id="IPR036249">
    <property type="entry name" value="Thioredoxin-like_sf"/>
</dbReference>
<organism evidence="3 4">
    <name type="scientific">Rarobacter faecitabidus</name>
    <dbReference type="NCBI Taxonomy" id="13243"/>
    <lineage>
        <taxon>Bacteria</taxon>
        <taxon>Bacillati</taxon>
        <taxon>Actinomycetota</taxon>
        <taxon>Actinomycetes</taxon>
        <taxon>Micrococcales</taxon>
        <taxon>Rarobacteraceae</taxon>
        <taxon>Rarobacter</taxon>
    </lineage>
</organism>